<feature type="transmembrane region" description="Helical" evidence="13">
    <location>
        <begin position="189"/>
        <end position="209"/>
    </location>
</feature>
<feature type="transmembrane region" description="Helical" evidence="13">
    <location>
        <begin position="161"/>
        <end position="177"/>
    </location>
</feature>
<keyword evidence="12 13" id="KW-0472">Membrane</keyword>
<dbReference type="Pfam" id="PF02705">
    <property type="entry name" value="K_trans"/>
    <property type="match status" value="1"/>
</dbReference>
<evidence type="ECO:0000256" key="8">
    <source>
        <dbReference type="ARBA" id="ARBA00022847"/>
    </source>
</evidence>
<evidence type="ECO:0000256" key="6">
    <source>
        <dbReference type="ARBA" id="ARBA00022538"/>
    </source>
</evidence>
<feature type="transmembrane region" description="Helical" evidence="13">
    <location>
        <begin position="424"/>
        <end position="446"/>
    </location>
</feature>
<dbReference type="RefSeq" id="WP_322540265.1">
    <property type="nucleotide sequence ID" value="NZ_JAOBTW010000024.1"/>
</dbReference>
<dbReference type="Pfam" id="PF22776">
    <property type="entry name" value="K_trans_C"/>
    <property type="match status" value="1"/>
</dbReference>
<keyword evidence="4 13" id="KW-1003">Cell membrane</keyword>
<comment type="catalytic activity">
    <reaction evidence="13">
        <text>K(+)(in) + H(+)(in) = K(+)(out) + H(+)(out)</text>
        <dbReference type="Rhea" id="RHEA:28490"/>
        <dbReference type="ChEBI" id="CHEBI:15378"/>
        <dbReference type="ChEBI" id="CHEBI:29103"/>
    </reaction>
</comment>
<evidence type="ECO:0000259" key="15">
    <source>
        <dbReference type="Pfam" id="PF22776"/>
    </source>
</evidence>
<feature type="transmembrane region" description="Helical" evidence="13">
    <location>
        <begin position="452"/>
        <end position="470"/>
    </location>
</feature>
<dbReference type="PANTHER" id="PTHR30540">
    <property type="entry name" value="OSMOTIC STRESS POTASSIUM TRANSPORTER"/>
    <property type="match status" value="1"/>
</dbReference>
<organism evidence="16 17">
    <name type="scientific">Sphingomonas sanguinis</name>
    <dbReference type="NCBI Taxonomy" id="33051"/>
    <lineage>
        <taxon>Bacteria</taxon>
        <taxon>Pseudomonadati</taxon>
        <taxon>Pseudomonadota</taxon>
        <taxon>Alphaproteobacteria</taxon>
        <taxon>Sphingomonadales</taxon>
        <taxon>Sphingomonadaceae</taxon>
        <taxon>Sphingomonas</taxon>
    </lineage>
</organism>
<reference evidence="17" key="1">
    <citation type="submission" date="2023-07" db="EMBL/GenBank/DDBJ databases">
        <title>Whole genome sequence analysis of rice epiphytic Sphingomonas sanguinis OsEp_Plm_15B2.</title>
        <authorList>
            <person name="Sahu K.P."/>
            <person name="Asharani P."/>
            <person name="Reddy B."/>
            <person name="Kumar A."/>
        </authorList>
    </citation>
    <scope>NUCLEOTIDE SEQUENCE [LARGE SCALE GENOMIC DNA]</scope>
    <source>
        <strain evidence="17">OsEp_Plm_15B2</strain>
    </source>
</reference>
<dbReference type="InterPro" id="IPR053951">
    <property type="entry name" value="K_trans_N"/>
</dbReference>
<evidence type="ECO:0000313" key="16">
    <source>
        <dbReference type="EMBL" id="MDZ7283752.1"/>
    </source>
</evidence>
<dbReference type="EMBL" id="JAOBTW010000024">
    <property type="protein sequence ID" value="MDZ7283752.1"/>
    <property type="molecule type" value="Genomic_DNA"/>
</dbReference>
<evidence type="ECO:0000313" key="17">
    <source>
        <dbReference type="Proteomes" id="UP001292182"/>
    </source>
</evidence>
<dbReference type="Proteomes" id="UP001292182">
    <property type="component" value="Unassembled WGS sequence"/>
</dbReference>
<evidence type="ECO:0000256" key="10">
    <source>
        <dbReference type="ARBA" id="ARBA00022989"/>
    </source>
</evidence>
<feature type="transmembrane region" description="Helical" evidence="13">
    <location>
        <begin position="265"/>
        <end position="290"/>
    </location>
</feature>
<dbReference type="HAMAP" id="MF_01522">
    <property type="entry name" value="Kup"/>
    <property type="match status" value="1"/>
</dbReference>
<evidence type="ECO:0000256" key="3">
    <source>
        <dbReference type="ARBA" id="ARBA00022448"/>
    </source>
</evidence>
<keyword evidence="6 13" id="KW-0633">Potassium transport</keyword>
<keyword evidence="3 13" id="KW-0813">Transport</keyword>
<evidence type="ECO:0000256" key="5">
    <source>
        <dbReference type="ARBA" id="ARBA00022519"/>
    </source>
</evidence>
<protein>
    <recommendedName>
        <fullName evidence="13">Probable potassium transport system protein Kup</fullName>
    </recommendedName>
</protein>
<name>A0ABU5LV00_9SPHN</name>
<feature type="transmembrane region" description="Helical" evidence="13">
    <location>
        <begin position="117"/>
        <end position="141"/>
    </location>
</feature>
<keyword evidence="11 13" id="KW-0406">Ion transport</keyword>
<feature type="transmembrane region" description="Helical" evidence="13">
    <location>
        <begin position="221"/>
        <end position="245"/>
    </location>
</feature>
<evidence type="ECO:0000256" key="7">
    <source>
        <dbReference type="ARBA" id="ARBA00022692"/>
    </source>
</evidence>
<dbReference type="InterPro" id="IPR003855">
    <property type="entry name" value="K+_transporter"/>
</dbReference>
<comment type="function">
    <text evidence="13">Transport of potassium into the cell. Likely operates as a K(+):H(+) symporter.</text>
</comment>
<dbReference type="PANTHER" id="PTHR30540:SF79">
    <property type="entry name" value="LOW AFFINITY POTASSIUM TRANSPORT SYSTEM PROTEIN KUP"/>
    <property type="match status" value="1"/>
</dbReference>
<feature type="domain" description="K+ potassium transporter C-terminal" evidence="15">
    <location>
        <begin position="503"/>
        <end position="653"/>
    </location>
</feature>
<comment type="caution">
    <text evidence="16">The sequence shown here is derived from an EMBL/GenBank/DDBJ whole genome shotgun (WGS) entry which is preliminary data.</text>
</comment>
<keyword evidence="7 13" id="KW-0812">Transmembrane</keyword>
<keyword evidence="17" id="KW-1185">Reference proteome</keyword>
<keyword evidence="5" id="KW-0997">Cell inner membrane</keyword>
<dbReference type="InterPro" id="IPR053952">
    <property type="entry name" value="K_trans_C"/>
</dbReference>
<gene>
    <name evidence="13" type="primary">kup</name>
    <name evidence="16" type="ORF">N4G62_17125</name>
</gene>
<sequence>MRGEITGHSAPSTETADVGVHRHPALAALTVGAIGVVFGDIGTSPLYAFREALAQSAGDGIDPSEILGVLSLALWSLILVVTIKYVVFLMRADNQGEGGVLALAALARRAAGARSRIALVLGAAGASLFYGDAIITPALSVLSAMEGLRTIPSAASFFDEGVIRMCTIVILVALFFIQSRGTAQVSKLFGPICILWFLVIGGLGIWHIADEPSIARVVWPGYGVGFLASHGVVGLFVLGAVFLTVTGAEALTADMGHFGRLPIRIGWFSLVLPALALNYLGQGAFALSALEQAAASGKPFTNQDWFFLMAPEPLRPALIVLAGLATVIAAQAVITGAFSLTQQAIQLGFLPRLRVRQTSADFQGQIYLPAINWLLLFGVLVLVIQFKTSSAMAAAYGIAVTGTMVVTTCLAYLVVRHRWGWSRALAAAAILPFLTLDLVFFGANILRVIEGGWVPLLVGAGVGLIIYTWVRGRGIVSAFEKRQAIPLADLAAALAKRPPERVPGTAVFLTANPASAPGALLHNLKHNKILHAQNLVMTIRTADRPYVSQERRAHVERLDDNFATVTLTYGFMESPDVPRDLPRDLGVESKPAGLDPMKTSYFIGRNTLKPEAEKGMPLWQDRLFMFLQRNASDPTEFLRIPPGKVLELGEQVTV</sequence>
<evidence type="ECO:0000256" key="4">
    <source>
        <dbReference type="ARBA" id="ARBA00022475"/>
    </source>
</evidence>
<feature type="domain" description="K+ potassium transporter integral membrane" evidence="14">
    <location>
        <begin position="30"/>
        <end position="491"/>
    </location>
</feature>
<evidence type="ECO:0000256" key="11">
    <source>
        <dbReference type="ARBA" id="ARBA00023065"/>
    </source>
</evidence>
<comment type="similarity">
    <text evidence="2 13">Belongs to the HAK/KUP transporter (TC 2.A.72) family.</text>
</comment>
<evidence type="ECO:0000256" key="2">
    <source>
        <dbReference type="ARBA" id="ARBA00007019"/>
    </source>
</evidence>
<feature type="transmembrane region" description="Helical" evidence="13">
    <location>
        <begin position="66"/>
        <end position="87"/>
    </location>
</feature>
<comment type="subcellular location">
    <subcellularLocation>
        <location evidence="13">Cell membrane</location>
        <topology evidence="13">Multi-pass membrane protein</topology>
    </subcellularLocation>
    <subcellularLocation>
        <location evidence="1">Membrane</location>
        <topology evidence="1">Multi-pass membrane protein</topology>
    </subcellularLocation>
</comment>
<keyword evidence="8 13" id="KW-0769">Symport</keyword>
<keyword evidence="10 13" id="KW-1133">Transmembrane helix</keyword>
<feature type="transmembrane region" description="Helical" evidence="13">
    <location>
        <begin position="366"/>
        <end position="386"/>
    </location>
</feature>
<feature type="transmembrane region" description="Helical" evidence="13">
    <location>
        <begin position="317"/>
        <end position="345"/>
    </location>
</feature>
<accession>A0ABU5LV00</accession>
<evidence type="ECO:0000256" key="13">
    <source>
        <dbReference type="HAMAP-Rule" id="MF_01522"/>
    </source>
</evidence>
<evidence type="ECO:0000259" key="14">
    <source>
        <dbReference type="Pfam" id="PF02705"/>
    </source>
</evidence>
<feature type="transmembrane region" description="Helical" evidence="13">
    <location>
        <begin position="392"/>
        <end position="415"/>
    </location>
</feature>
<evidence type="ECO:0000256" key="9">
    <source>
        <dbReference type="ARBA" id="ARBA00022958"/>
    </source>
</evidence>
<proteinExistence type="inferred from homology"/>
<dbReference type="InterPro" id="IPR023051">
    <property type="entry name" value="Kup"/>
</dbReference>
<keyword evidence="9 13" id="KW-0630">Potassium</keyword>
<evidence type="ECO:0000256" key="12">
    <source>
        <dbReference type="ARBA" id="ARBA00023136"/>
    </source>
</evidence>
<evidence type="ECO:0000256" key="1">
    <source>
        <dbReference type="ARBA" id="ARBA00004141"/>
    </source>
</evidence>